<dbReference type="EMBL" id="FOLG01000009">
    <property type="protein sequence ID" value="SFC77402.1"/>
    <property type="molecule type" value="Genomic_DNA"/>
</dbReference>
<feature type="signal peptide" evidence="1">
    <location>
        <begin position="1"/>
        <end position="24"/>
    </location>
</feature>
<name>A0A1I1LY52_9RHOB</name>
<evidence type="ECO:0000313" key="2">
    <source>
        <dbReference type="EMBL" id="SFC77402.1"/>
    </source>
</evidence>
<protein>
    <submittedName>
        <fullName evidence="2">Uncharacterized protein</fullName>
    </submittedName>
</protein>
<reference evidence="2 3" key="1">
    <citation type="submission" date="2016-10" db="EMBL/GenBank/DDBJ databases">
        <authorList>
            <person name="de Groot N.N."/>
        </authorList>
    </citation>
    <scope>NUCLEOTIDE SEQUENCE [LARGE SCALE GENOMIC DNA]</scope>
    <source>
        <strain evidence="2 3">DSM 19548</strain>
    </source>
</reference>
<sequence>MTRRARIFIVAGTVALVAAGPMFAAPSVEVPDGCEGFLTVQMKGCGVSHYWRCAADSEGNVWEVHYDFEGPFSMSVYDSEFQWLDSRYFSDGSREYLLEPGPDPASLTELLETGSDRYAFTMRETGPDGERDVVHQGQDTLTGREVVIDGETLLETEFSAAAMDAVSGEEVYSVSGNQYVMRDERLFFLGPDTYREGIEERDNDLSPVRFIRPGEKGFGVMTPQYECTASEDIGFTPAPAAQPQEMRNDDL</sequence>
<keyword evidence="3" id="KW-1185">Reference proteome</keyword>
<keyword evidence="1" id="KW-0732">Signal</keyword>
<evidence type="ECO:0000313" key="3">
    <source>
        <dbReference type="Proteomes" id="UP000198728"/>
    </source>
</evidence>
<organism evidence="2 3">
    <name type="scientific">Tropicimonas isoalkanivorans</name>
    <dbReference type="NCBI Taxonomy" id="441112"/>
    <lineage>
        <taxon>Bacteria</taxon>
        <taxon>Pseudomonadati</taxon>
        <taxon>Pseudomonadota</taxon>
        <taxon>Alphaproteobacteria</taxon>
        <taxon>Rhodobacterales</taxon>
        <taxon>Roseobacteraceae</taxon>
        <taxon>Tropicimonas</taxon>
    </lineage>
</organism>
<dbReference type="OrthoDB" id="7844595at2"/>
<dbReference type="Proteomes" id="UP000198728">
    <property type="component" value="Unassembled WGS sequence"/>
</dbReference>
<gene>
    <name evidence="2" type="ORF">SAMN04488094_10947</name>
</gene>
<proteinExistence type="predicted"/>
<dbReference type="STRING" id="441112.SAMN04488094_10947"/>
<dbReference type="RefSeq" id="WP_093361432.1">
    <property type="nucleotide sequence ID" value="NZ_FOLG01000009.1"/>
</dbReference>
<evidence type="ECO:0000256" key="1">
    <source>
        <dbReference type="SAM" id="SignalP"/>
    </source>
</evidence>
<accession>A0A1I1LY52</accession>
<feature type="chain" id="PRO_5011441006" evidence="1">
    <location>
        <begin position="25"/>
        <end position="251"/>
    </location>
</feature>
<dbReference type="AlphaFoldDB" id="A0A1I1LY52"/>